<organism evidence="1">
    <name type="scientific">Timema douglasi</name>
    <name type="common">Walking stick</name>
    <dbReference type="NCBI Taxonomy" id="61478"/>
    <lineage>
        <taxon>Eukaryota</taxon>
        <taxon>Metazoa</taxon>
        <taxon>Ecdysozoa</taxon>
        <taxon>Arthropoda</taxon>
        <taxon>Hexapoda</taxon>
        <taxon>Insecta</taxon>
        <taxon>Pterygota</taxon>
        <taxon>Neoptera</taxon>
        <taxon>Polyneoptera</taxon>
        <taxon>Phasmatodea</taxon>
        <taxon>Timematodea</taxon>
        <taxon>Timematoidea</taxon>
        <taxon>Timematidae</taxon>
        <taxon>Timema</taxon>
    </lineage>
</organism>
<protein>
    <submittedName>
        <fullName evidence="1">Uncharacterized protein</fullName>
    </submittedName>
</protein>
<reference evidence="1" key="1">
    <citation type="submission" date="2020-11" db="EMBL/GenBank/DDBJ databases">
        <authorList>
            <person name="Tran Van P."/>
        </authorList>
    </citation>
    <scope>NUCLEOTIDE SEQUENCE</scope>
</reference>
<proteinExistence type="predicted"/>
<evidence type="ECO:0000313" key="1">
    <source>
        <dbReference type="EMBL" id="CAD7206753.1"/>
    </source>
</evidence>
<dbReference type="EMBL" id="OA586243">
    <property type="protein sequence ID" value="CAD7206753.1"/>
    <property type="molecule type" value="Genomic_DNA"/>
</dbReference>
<accession>A0A7R8ZEC4</accession>
<sequence>MEEMGLQVLELIQFMDTRWSSEYNMLLGAAEAELANSEHSIEVLSGSNKETIEKIKENIGDSYFWAGVMRQLTAAADTSQISWSVNLTPQDPVLCT</sequence>
<dbReference type="AlphaFoldDB" id="A0A7R8ZEC4"/>
<name>A0A7R8ZEC4_TIMDO</name>
<gene>
    <name evidence="1" type="ORF">TDIB3V08_LOCUS12902</name>
</gene>